<comment type="caution">
    <text evidence="6">The sequence shown here is derived from an EMBL/GenBank/DDBJ whole genome shotgun (WGS) entry which is preliminary data.</text>
</comment>
<dbReference type="PROSITE" id="PS50977">
    <property type="entry name" value="HTH_TETR_2"/>
    <property type="match status" value="1"/>
</dbReference>
<dbReference type="EMBL" id="SMKZ01000010">
    <property type="protein sequence ID" value="TDE11508.1"/>
    <property type="molecule type" value="Genomic_DNA"/>
</dbReference>
<evidence type="ECO:0000313" key="6">
    <source>
        <dbReference type="EMBL" id="TDE11508.1"/>
    </source>
</evidence>
<keyword evidence="1" id="KW-0805">Transcription regulation</keyword>
<dbReference type="InParanoid" id="A0A4V6PFP5"/>
<dbReference type="AlphaFoldDB" id="A0A4V6PFP5"/>
<protein>
    <submittedName>
        <fullName evidence="6">TetR/AcrR family transcriptional regulator</fullName>
    </submittedName>
</protein>
<dbReference type="InterPro" id="IPR050109">
    <property type="entry name" value="HTH-type_TetR-like_transc_reg"/>
</dbReference>
<organism evidence="6 7">
    <name type="scientific">Jiangella asiatica</name>
    <dbReference type="NCBI Taxonomy" id="2530372"/>
    <lineage>
        <taxon>Bacteria</taxon>
        <taxon>Bacillati</taxon>
        <taxon>Actinomycetota</taxon>
        <taxon>Actinomycetes</taxon>
        <taxon>Jiangellales</taxon>
        <taxon>Jiangellaceae</taxon>
        <taxon>Jiangella</taxon>
    </lineage>
</organism>
<dbReference type="PANTHER" id="PTHR30055:SF234">
    <property type="entry name" value="HTH-TYPE TRANSCRIPTIONAL REGULATOR BETI"/>
    <property type="match status" value="1"/>
</dbReference>
<dbReference type="GO" id="GO:0000976">
    <property type="term" value="F:transcription cis-regulatory region binding"/>
    <property type="evidence" value="ECO:0007669"/>
    <property type="project" value="TreeGrafter"/>
</dbReference>
<dbReference type="Pfam" id="PF00440">
    <property type="entry name" value="TetR_N"/>
    <property type="match status" value="1"/>
</dbReference>
<name>A0A4V6PFP5_9ACTN</name>
<evidence type="ECO:0000256" key="4">
    <source>
        <dbReference type="PROSITE-ProRule" id="PRU00335"/>
    </source>
</evidence>
<evidence type="ECO:0000259" key="5">
    <source>
        <dbReference type="PROSITE" id="PS50977"/>
    </source>
</evidence>
<dbReference type="InterPro" id="IPR009057">
    <property type="entry name" value="Homeodomain-like_sf"/>
</dbReference>
<keyword evidence="7" id="KW-1185">Reference proteome</keyword>
<dbReference type="RefSeq" id="WP_131893780.1">
    <property type="nucleotide sequence ID" value="NZ_SMKZ01000010.1"/>
</dbReference>
<dbReference type="OrthoDB" id="5177743at2"/>
<accession>A0A4V6PFP5</accession>
<dbReference type="Proteomes" id="UP000294739">
    <property type="component" value="Unassembled WGS sequence"/>
</dbReference>
<dbReference type="PRINTS" id="PR00455">
    <property type="entry name" value="HTHTETR"/>
</dbReference>
<dbReference type="SUPFAM" id="SSF46689">
    <property type="entry name" value="Homeodomain-like"/>
    <property type="match status" value="1"/>
</dbReference>
<dbReference type="InterPro" id="IPR001647">
    <property type="entry name" value="HTH_TetR"/>
</dbReference>
<dbReference type="Gene3D" id="1.10.357.10">
    <property type="entry name" value="Tetracycline Repressor, domain 2"/>
    <property type="match status" value="1"/>
</dbReference>
<evidence type="ECO:0000313" key="7">
    <source>
        <dbReference type="Proteomes" id="UP000294739"/>
    </source>
</evidence>
<feature type="DNA-binding region" description="H-T-H motif" evidence="4">
    <location>
        <begin position="28"/>
        <end position="47"/>
    </location>
</feature>
<feature type="domain" description="HTH tetR-type" evidence="5">
    <location>
        <begin position="5"/>
        <end position="65"/>
    </location>
</feature>
<sequence>MTQAGPARERLVRAAVEYVAEHGVGERSLRQFATALGTSHRMLIYHFGSKEGLLVEVARAMEQRQRDLLAELDAAATDGFSDVARQFWARLADPAMRPNERLFFELYGRALQGDPGALPLLDGVVDAWVDALAQPLRRAGAAPADARTRARLGVAVARGLLLDLLATGDRAGVDTAMEQFIALYEMAPASASAGSRSVRG</sequence>
<evidence type="ECO:0000256" key="3">
    <source>
        <dbReference type="ARBA" id="ARBA00023163"/>
    </source>
</evidence>
<proteinExistence type="predicted"/>
<dbReference type="PANTHER" id="PTHR30055">
    <property type="entry name" value="HTH-TYPE TRANSCRIPTIONAL REGULATOR RUTR"/>
    <property type="match status" value="1"/>
</dbReference>
<keyword evidence="3" id="KW-0804">Transcription</keyword>
<keyword evidence="2 4" id="KW-0238">DNA-binding</keyword>
<evidence type="ECO:0000256" key="2">
    <source>
        <dbReference type="ARBA" id="ARBA00023125"/>
    </source>
</evidence>
<dbReference type="InterPro" id="IPR036271">
    <property type="entry name" value="Tet_transcr_reg_TetR-rel_C_sf"/>
</dbReference>
<evidence type="ECO:0000256" key="1">
    <source>
        <dbReference type="ARBA" id="ARBA00023015"/>
    </source>
</evidence>
<dbReference type="SUPFAM" id="SSF48498">
    <property type="entry name" value="Tetracyclin repressor-like, C-terminal domain"/>
    <property type="match status" value="1"/>
</dbReference>
<reference evidence="6 7" key="1">
    <citation type="submission" date="2019-03" db="EMBL/GenBank/DDBJ databases">
        <title>Draft genome sequences of novel Actinobacteria.</title>
        <authorList>
            <person name="Sahin N."/>
            <person name="Ay H."/>
            <person name="Saygin H."/>
        </authorList>
    </citation>
    <scope>NUCLEOTIDE SEQUENCE [LARGE SCALE GENOMIC DNA]</scope>
    <source>
        <strain evidence="6 7">5K138</strain>
    </source>
</reference>
<dbReference type="GO" id="GO:0003700">
    <property type="term" value="F:DNA-binding transcription factor activity"/>
    <property type="evidence" value="ECO:0007669"/>
    <property type="project" value="TreeGrafter"/>
</dbReference>
<gene>
    <name evidence="6" type="ORF">E1269_09630</name>
</gene>